<evidence type="ECO:0000313" key="2">
    <source>
        <dbReference type="Proteomes" id="UP000054477"/>
    </source>
</evidence>
<sequence>MYNSNNNYGYGYYYDTTTPVSGRSCPAASKLYGGNYKINVGEVDYVGKFEGVLETRFGVRLRLSFGDNSMYEQFVDSCKSTNQEISALGPRSGLPQPQRD</sequence>
<name>A0A0C9WM34_9AGAR</name>
<proteinExistence type="predicted"/>
<reference evidence="2" key="2">
    <citation type="submission" date="2015-01" db="EMBL/GenBank/DDBJ databases">
        <title>Evolutionary Origins and Diversification of the Mycorrhizal Mutualists.</title>
        <authorList>
            <consortium name="DOE Joint Genome Institute"/>
            <consortium name="Mycorrhizal Genomics Consortium"/>
            <person name="Kohler A."/>
            <person name="Kuo A."/>
            <person name="Nagy L.G."/>
            <person name="Floudas D."/>
            <person name="Copeland A."/>
            <person name="Barry K.W."/>
            <person name="Cichocki N."/>
            <person name="Veneault-Fourrey C."/>
            <person name="LaButti K."/>
            <person name="Lindquist E.A."/>
            <person name="Lipzen A."/>
            <person name="Lundell T."/>
            <person name="Morin E."/>
            <person name="Murat C."/>
            <person name="Riley R."/>
            <person name="Ohm R."/>
            <person name="Sun H."/>
            <person name="Tunlid A."/>
            <person name="Henrissat B."/>
            <person name="Grigoriev I.V."/>
            <person name="Hibbett D.S."/>
            <person name="Martin F."/>
        </authorList>
    </citation>
    <scope>NUCLEOTIDE SEQUENCE [LARGE SCALE GENOMIC DNA]</scope>
    <source>
        <strain evidence="2">LaAM-08-1</strain>
    </source>
</reference>
<accession>A0A0C9WM34</accession>
<dbReference type="Proteomes" id="UP000054477">
    <property type="component" value="Unassembled WGS sequence"/>
</dbReference>
<keyword evidence="2" id="KW-1185">Reference proteome</keyword>
<reference evidence="1 2" key="1">
    <citation type="submission" date="2014-04" db="EMBL/GenBank/DDBJ databases">
        <authorList>
            <consortium name="DOE Joint Genome Institute"/>
            <person name="Kuo A."/>
            <person name="Kohler A."/>
            <person name="Nagy L.G."/>
            <person name="Floudas D."/>
            <person name="Copeland A."/>
            <person name="Barry K.W."/>
            <person name="Cichocki N."/>
            <person name="Veneault-Fourrey C."/>
            <person name="LaButti K."/>
            <person name="Lindquist E.A."/>
            <person name="Lipzen A."/>
            <person name="Lundell T."/>
            <person name="Morin E."/>
            <person name="Murat C."/>
            <person name="Sun H."/>
            <person name="Tunlid A."/>
            <person name="Henrissat B."/>
            <person name="Grigoriev I.V."/>
            <person name="Hibbett D.S."/>
            <person name="Martin F."/>
            <person name="Nordberg H.P."/>
            <person name="Cantor M.N."/>
            <person name="Hua S.X."/>
        </authorList>
    </citation>
    <scope>NUCLEOTIDE SEQUENCE [LARGE SCALE GENOMIC DNA]</scope>
    <source>
        <strain evidence="1 2">LaAM-08-1</strain>
    </source>
</reference>
<protein>
    <submittedName>
        <fullName evidence="1">Uncharacterized protein</fullName>
    </submittedName>
</protein>
<evidence type="ECO:0000313" key="1">
    <source>
        <dbReference type="EMBL" id="KIJ97774.1"/>
    </source>
</evidence>
<organism evidence="1 2">
    <name type="scientific">Laccaria amethystina LaAM-08-1</name>
    <dbReference type="NCBI Taxonomy" id="1095629"/>
    <lineage>
        <taxon>Eukaryota</taxon>
        <taxon>Fungi</taxon>
        <taxon>Dikarya</taxon>
        <taxon>Basidiomycota</taxon>
        <taxon>Agaricomycotina</taxon>
        <taxon>Agaricomycetes</taxon>
        <taxon>Agaricomycetidae</taxon>
        <taxon>Agaricales</taxon>
        <taxon>Agaricineae</taxon>
        <taxon>Hydnangiaceae</taxon>
        <taxon>Laccaria</taxon>
    </lineage>
</organism>
<dbReference type="EMBL" id="KN838684">
    <property type="protein sequence ID" value="KIJ97774.1"/>
    <property type="molecule type" value="Genomic_DNA"/>
</dbReference>
<dbReference type="AlphaFoldDB" id="A0A0C9WM34"/>
<gene>
    <name evidence="1" type="ORF">K443DRAFT_228503</name>
</gene>
<dbReference type="HOGENOM" id="CLU_2306574_0_0_1"/>